<dbReference type="InterPro" id="IPR023267">
    <property type="entry name" value="RCMT"/>
</dbReference>
<evidence type="ECO:0000313" key="7">
    <source>
        <dbReference type="EMBL" id="MDS9467226.1"/>
    </source>
</evidence>
<name>A0ABU2HQB5_9RHOB</name>
<dbReference type="Proteomes" id="UP001269144">
    <property type="component" value="Unassembled WGS sequence"/>
</dbReference>
<feature type="domain" description="SAM-dependent MTase RsmB/NOP-type" evidence="6">
    <location>
        <begin position="135"/>
        <end position="382"/>
    </location>
</feature>
<dbReference type="RefSeq" id="WP_311159407.1">
    <property type="nucleotide sequence ID" value="NZ_JAVQLW010000001.1"/>
</dbReference>
<dbReference type="EMBL" id="JAVQLW010000001">
    <property type="protein sequence ID" value="MDS9467226.1"/>
    <property type="molecule type" value="Genomic_DNA"/>
</dbReference>
<evidence type="ECO:0000256" key="5">
    <source>
        <dbReference type="PROSITE-ProRule" id="PRU01023"/>
    </source>
</evidence>
<dbReference type="PRINTS" id="PR02008">
    <property type="entry name" value="RCMTFAMILY"/>
</dbReference>
<keyword evidence="8" id="KW-1185">Reference proteome</keyword>
<dbReference type="InterPro" id="IPR001678">
    <property type="entry name" value="MeTrfase_RsmB-F_NOP2_dom"/>
</dbReference>
<evidence type="ECO:0000256" key="1">
    <source>
        <dbReference type="ARBA" id="ARBA00022603"/>
    </source>
</evidence>
<evidence type="ECO:0000256" key="3">
    <source>
        <dbReference type="ARBA" id="ARBA00022691"/>
    </source>
</evidence>
<dbReference type="Gene3D" id="3.40.50.150">
    <property type="entry name" value="Vaccinia Virus protein VP39"/>
    <property type="match status" value="1"/>
</dbReference>
<keyword evidence="1 5" id="KW-0489">Methyltransferase</keyword>
<dbReference type="PROSITE" id="PS51686">
    <property type="entry name" value="SAM_MT_RSMB_NOP"/>
    <property type="match status" value="1"/>
</dbReference>
<gene>
    <name evidence="7" type="ORF">RGQ15_06520</name>
</gene>
<dbReference type="InterPro" id="IPR054728">
    <property type="entry name" value="RsmB-like_ferredoxin"/>
</dbReference>
<keyword evidence="2 5" id="KW-0808">Transferase</keyword>
<feature type="active site" description="Nucleophile" evidence="5">
    <location>
        <position position="337"/>
    </location>
</feature>
<evidence type="ECO:0000259" key="6">
    <source>
        <dbReference type="PROSITE" id="PS51686"/>
    </source>
</evidence>
<evidence type="ECO:0000256" key="4">
    <source>
        <dbReference type="ARBA" id="ARBA00022884"/>
    </source>
</evidence>
<dbReference type="PANTHER" id="PTHR22807:SF53">
    <property type="entry name" value="RIBOSOMAL RNA SMALL SUBUNIT METHYLTRANSFERASE B-RELATED"/>
    <property type="match status" value="1"/>
</dbReference>
<feature type="binding site" evidence="5">
    <location>
        <position position="246"/>
    </location>
    <ligand>
        <name>S-adenosyl-L-methionine</name>
        <dbReference type="ChEBI" id="CHEBI:59789"/>
    </ligand>
</feature>
<dbReference type="Pfam" id="PF01189">
    <property type="entry name" value="Methyltr_RsmB-F"/>
    <property type="match status" value="1"/>
</dbReference>
<dbReference type="GO" id="GO:0032259">
    <property type="term" value="P:methylation"/>
    <property type="evidence" value="ECO:0007669"/>
    <property type="project" value="UniProtKB-KW"/>
</dbReference>
<dbReference type="InterPro" id="IPR049560">
    <property type="entry name" value="MeTrfase_RsmB-F_NOP2_cat"/>
</dbReference>
<dbReference type="PANTHER" id="PTHR22807">
    <property type="entry name" value="NOP2 YEAST -RELATED NOL1/NOP2/FMU SUN DOMAIN-CONTAINING"/>
    <property type="match status" value="1"/>
</dbReference>
<accession>A0ABU2HQB5</accession>
<comment type="caution">
    <text evidence="7">The sequence shown here is derived from an EMBL/GenBank/DDBJ whole genome shotgun (WGS) entry which is preliminary data.</text>
</comment>
<comment type="similarity">
    <text evidence="5">Belongs to the class I-like SAM-binding methyltransferase superfamily. RsmB/NOP family.</text>
</comment>
<comment type="caution">
    <text evidence="5">Lacks conserved residue(s) required for the propagation of feature annotation.</text>
</comment>
<sequence>MTPAARAQAAITILDQILAGDAAEAALLRWARGSRFAGSGDRAAVRDLVFDSLRCKRSRAALGGAMSGRGLMIGMLIEEARDPASIFTGDGHAPAPLTPEDREGMRAPCGIEGLDLPDWIWSRWRSSLGESAERVAMAMRDRAPVWLRVNKLRATAAQAQAALSDDGIMVEPFAALPSALMVTQGGRRVSGSRAYQEGMVELQDLSPQLACAALPEVRFALDYCAGGGGKALAMASGGIRNVTAHDIDAGRMSDLASRARRAGAAIKVSAPGKVSGRFDLVLTDVPCSGSGTWRRTPDAKWRLGEAGLERLLEIQAAILLEAAQFVAPLGYLAYMTCSLLDDENGSQVARFLSRGGFQLESERRYSPLDASDGFYFALMRRC</sequence>
<dbReference type="GO" id="GO:0008168">
    <property type="term" value="F:methyltransferase activity"/>
    <property type="evidence" value="ECO:0007669"/>
    <property type="project" value="UniProtKB-KW"/>
</dbReference>
<proteinExistence type="inferred from homology"/>
<evidence type="ECO:0000313" key="8">
    <source>
        <dbReference type="Proteomes" id="UP001269144"/>
    </source>
</evidence>
<organism evidence="7 8">
    <name type="scientific">Paracoccus aurantius</name>
    <dbReference type="NCBI Taxonomy" id="3073814"/>
    <lineage>
        <taxon>Bacteria</taxon>
        <taxon>Pseudomonadati</taxon>
        <taxon>Pseudomonadota</taxon>
        <taxon>Alphaproteobacteria</taxon>
        <taxon>Rhodobacterales</taxon>
        <taxon>Paracoccaceae</taxon>
        <taxon>Paracoccus</taxon>
    </lineage>
</organism>
<dbReference type="SUPFAM" id="SSF53335">
    <property type="entry name" value="S-adenosyl-L-methionine-dependent methyltransferases"/>
    <property type="match status" value="1"/>
</dbReference>
<dbReference type="Pfam" id="PF22458">
    <property type="entry name" value="RsmF-B_ferredox"/>
    <property type="match status" value="1"/>
</dbReference>
<evidence type="ECO:0000256" key="2">
    <source>
        <dbReference type="ARBA" id="ARBA00022679"/>
    </source>
</evidence>
<keyword evidence="4 5" id="KW-0694">RNA-binding</keyword>
<protein>
    <submittedName>
        <fullName evidence="7">RsmB/NOP family class I SAM-dependent RNA methyltransferase</fullName>
        <ecNumber evidence="7">2.1.1.-</ecNumber>
    </submittedName>
</protein>
<keyword evidence="3 5" id="KW-0949">S-adenosyl-L-methionine</keyword>
<dbReference type="EC" id="2.1.1.-" evidence="7"/>
<reference evidence="8" key="1">
    <citation type="submission" date="2023-07" db="EMBL/GenBank/DDBJ databases">
        <title>Paracoccus sp. MBLB3053 whole genome sequence.</title>
        <authorList>
            <person name="Hwang C.Y."/>
            <person name="Cho E.-S."/>
            <person name="Seo M.-J."/>
        </authorList>
    </citation>
    <scope>NUCLEOTIDE SEQUENCE [LARGE SCALE GENOMIC DNA]</scope>
    <source>
        <strain evidence="8">MBLB3053</strain>
    </source>
</reference>
<feature type="binding site" evidence="5">
    <location>
        <position position="284"/>
    </location>
    <ligand>
        <name>S-adenosyl-L-methionine</name>
        <dbReference type="ChEBI" id="CHEBI:59789"/>
    </ligand>
</feature>
<dbReference type="InterPro" id="IPR029063">
    <property type="entry name" value="SAM-dependent_MTases_sf"/>
</dbReference>